<feature type="coiled-coil region" evidence="2">
    <location>
        <begin position="131"/>
        <end position="158"/>
    </location>
</feature>
<comment type="caution">
    <text evidence="4">The sequence shown here is derived from an EMBL/GenBank/DDBJ whole genome shotgun (WGS) entry which is preliminary data.</text>
</comment>
<dbReference type="Proteomes" id="UP000538292">
    <property type="component" value="Unassembled WGS sequence"/>
</dbReference>
<proteinExistence type="inferred from homology"/>
<accession>A0A7W1XR07</accession>
<protein>
    <submittedName>
        <fullName evidence="4">DnaD domain protein</fullName>
    </submittedName>
</protein>
<reference evidence="4 5" key="1">
    <citation type="submission" date="2020-07" db="EMBL/GenBank/DDBJ databases">
        <title>Thermoactinomyces phylogeny.</title>
        <authorList>
            <person name="Dunlap C."/>
        </authorList>
    </citation>
    <scope>NUCLEOTIDE SEQUENCE [LARGE SCALE GENOMIC DNA]</scope>
    <source>
        <strain evidence="4 5">AMNI-1</strain>
    </source>
</reference>
<comment type="similarity">
    <text evidence="1">Belongs to the DnaB/DnaD family.</text>
</comment>
<evidence type="ECO:0000313" key="4">
    <source>
        <dbReference type="EMBL" id="MBA4601693.1"/>
    </source>
</evidence>
<evidence type="ECO:0000256" key="1">
    <source>
        <dbReference type="ARBA" id="ARBA00093462"/>
    </source>
</evidence>
<dbReference type="AlphaFoldDB" id="A0A7W1XR07"/>
<dbReference type="Pfam" id="PF07261">
    <property type="entry name" value="DnaB_2"/>
    <property type="match status" value="1"/>
</dbReference>
<name>A0A7W1XR07_9BACL</name>
<organism evidence="4 5">
    <name type="scientific">Thermoactinomyces mirandus</name>
    <dbReference type="NCBI Taxonomy" id="2756294"/>
    <lineage>
        <taxon>Bacteria</taxon>
        <taxon>Bacillati</taxon>
        <taxon>Bacillota</taxon>
        <taxon>Bacilli</taxon>
        <taxon>Bacillales</taxon>
        <taxon>Thermoactinomycetaceae</taxon>
        <taxon>Thermoactinomyces</taxon>
    </lineage>
</organism>
<keyword evidence="2" id="KW-0175">Coiled coil</keyword>
<dbReference type="InterPro" id="IPR006343">
    <property type="entry name" value="DnaB/C_C"/>
</dbReference>
<feature type="domain" description="DnaB/C C-terminal" evidence="3">
    <location>
        <begin position="19"/>
        <end position="86"/>
    </location>
</feature>
<dbReference type="RefSeq" id="WP_181738427.1">
    <property type="nucleotide sequence ID" value="NZ_JACEOL010000014.1"/>
</dbReference>
<evidence type="ECO:0000259" key="3">
    <source>
        <dbReference type="Pfam" id="PF07261"/>
    </source>
</evidence>
<sequence length="163" mass="19195">MQGARQNIETMDPVYFLRQYTGGQPVSKPLIQLIHELREGYSFPNGVINSLFEFCLLENNYKIVRSDVLELADEIYERNIQTGQEAFYYLQQRKYSPSPSSYCSPPDQNEYNMDYVETNIALLARQLHEFRNELKGCVQRMNQQINRIESRLEQLTEVINKLD</sequence>
<evidence type="ECO:0000313" key="5">
    <source>
        <dbReference type="Proteomes" id="UP000538292"/>
    </source>
</evidence>
<keyword evidence="5" id="KW-1185">Reference proteome</keyword>
<evidence type="ECO:0000256" key="2">
    <source>
        <dbReference type="SAM" id="Coils"/>
    </source>
</evidence>
<dbReference type="EMBL" id="JACEOL010000014">
    <property type="protein sequence ID" value="MBA4601693.1"/>
    <property type="molecule type" value="Genomic_DNA"/>
</dbReference>
<gene>
    <name evidence="4" type="ORF">H2C83_05020</name>
</gene>